<dbReference type="GeneID" id="100558579"/>
<evidence type="ECO:0000256" key="5">
    <source>
        <dbReference type="ARBA" id="ARBA00022801"/>
    </source>
</evidence>
<reference evidence="9" key="3">
    <citation type="submission" date="2025-09" db="UniProtKB">
        <authorList>
            <consortium name="Ensembl"/>
        </authorList>
    </citation>
    <scope>IDENTIFICATION</scope>
</reference>
<name>H9G3W4_ANOCA</name>
<keyword evidence="10" id="KW-1185">Reference proteome</keyword>
<keyword evidence="6" id="KW-0460">Magnesium</keyword>
<dbReference type="eggNOG" id="KOG0648">
    <property type="taxonomic scope" value="Eukaryota"/>
</dbReference>
<keyword evidence="5" id="KW-0378">Hydrolase</keyword>
<dbReference type="Bgee" id="ENSACAG00000000599">
    <property type="expression patterns" value="Expressed in kidney and 10 other cell types or tissues"/>
</dbReference>
<dbReference type="RefSeq" id="XP_003229307.4">
    <property type="nucleotide sequence ID" value="XM_003229259.4"/>
</dbReference>
<sequence>MRKAAGAAMAGAGAEVGAVLGGQGWPLSPEGGGGYDSAPLEPPEKARLRRNTTYIVLAVLLNEKSEVLVMQEAKRECYGAWYLPAGRMEPRETIVGAMRREVQEETGLQCQPVTLLAVEERGPGWIRFVFLAQPTGGTLKTLQEADGESLQAQWWDRKTPALKLRARDILPLMELALQYKASPGHPPVLPSELPCPWVGQRLLLVFAGSGGELWVLLAVAGGAPHLPVAASGLSPSELGERLLVGVHRLLRRCLPPPTQASARVRGLLGVQHLGKEPGQSDGVCFNVAATLEEAPGRPPKPSPPALRSPDFAWWKVEDGALRSRILQRLSQDSFVPVCS</sequence>
<reference evidence="9" key="1">
    <citation type="submission" date="2009-12" db="EMBL/GenBank/DDBJ databases">
        <title>The Genome Sequence of Anolis carolinensis (Green Anole Lizard).</title>
        <authorList>
            <consortium name="The Genome Sequencing Platform"/>
            <person name="Di Palma F."/>
            <person name="Alfoldi J."/>
            <person name="Heiman D."/>
            <person name="Young S."/>
            <person name="Grabherr M."/>
            <person name="Johnson J."/>
            <person name="Lander E.S."/>
            <person name="Lindblad-Toh K."/>
        </authorList>
    </citation>
    <scope>NUCLEOTIDE SEQUENCE [LARGE SCALE GENOMIC DNA]</scope>
    <source>
        <strain evidence="9">JBL SC #1</strain>
    </source>
</reference>
<keyword evidence="7" id="KW-0464">Manganese</keyword>
<dbReference type="PANTHER" id="PTHR22769">
    <property type="entry name" value="MUTT/NUDIX HYDROLASE"/>
    <property type="match status" value="1"/>
</dbReference>
<dbReference type="GO" id="GO:0046872">
    <property type="term" value="F:metal ion binding"/>
    <property type="evidence" value="ECO:0007669"/>
    <property type="project" value="UniProtKB-KW"/>
</dbReference>
<evidence type="ECO:0000256" key="1">
    <source>
        <dbReference type="ARBA" id="ARBA00001936"/>
    </source>
</evidence>
<evidence type="ECO:0000259" key="8">
    <source>
        <dbReference type="PROSITE" id="PS51462"/>
    </source>
</evidence>
<dbReference type="Gene3D" id="3.90.79.10">
    <property type="entry name" value="Nucleoside Triphosphate Pyrophosphohydrolase"/>
    <property type="match status" value="1"/>
</dbReference>
<dbReference type="Pfam" id="PF00293">
    <property type="entry name" value="NUDIX"/>
    <property type="match status" value="1"/>
</dbReference>
<dbReference type="CDD" id="cd04671">
    <property type="entry name" value="NUDIX_8DGDPP_Nudt18"/>
    <property type="match status" value="1"/>
</dbReference>
<proteinExistence type="inferred from homology"/>
<evidence type="ECO:0000313" key="10">
    <source>
        <dbReference type="Proteomes" id="UP000001646"/>
    </source>
</evidence>
<dbReference type="SUPFAM" id="SSF55811">
    <property type="entry name" value="Nudix"/>
    <property type="match status" value="1"/>
</dbReference>
<dbReference type="InParanoid" id="H9G3W4"/>
<dbReference type="PROSITE" id="PS51462">
    <property type="entry name" value="NUDIX"/>
    <property type="match status" value="1"/>
</dbReference>
<evidence type="ECO:0000256" key="6">
    <source>
        <dbReference type="ARBA" id="ARBA00022842"/>
    </source>
</evidence>
<dbReference type="AlphaFoldDB" id="H9G3W4"/>
<dbReference type="CTD" id="79873"/>
<dbReference type="Ensembl" id="ENSACAT00000000527.4">
    <property type="protein sequence ID" value="ENSACAP00000000509.3"/>
    <property type="gene ID" value="ENSACAG00000000599.4"/>
</dbReference>
<organism evidence="9 10">
    <name type="scientific">Anolis carolinensis</name>
    <name type="common">Green anole</name>
    <name type="synonym">American chameleon</name>
    <dbReference type="NCBI Taxonomy" id="28377"/>
    <lineage>
        <taxon>Eukaryota</taxon>
        <taxon>Metazoa</taxon>
        <taxon>Chordata</taxon>
        <taxon>Craniata</taxon>
        <taxon>Vertebrata</taxon>
        <taxon>Euteleostomi</taxon>
        <taxon>Lepidosauria</taxon>
        <taxon>Squamata</taxon>
        <taxon>Bifurcata</taxon>
        <taxon>Unidentata</taxon>
        <taxon>Episquamata</taxon>
        <taxon>Toxicofera</taxon>
        <taxon>Iguania</taxon>
        <taxon>Dactyloidae</taxon>
        <taxon>Anolis</taxon>
    </lineage>
</organism>
<protein>
    <recommendedName>
        <fullName evidence="8">Nudix hydrolase domain-containing protein</fullName>
    </recommendedName>
</protein>
<dbReference type="PROSITE" id="PS00893">
    <property type="entry name" value="NUDIX_BOX"/>
    <property type="match status" value="1"/>
</dbReference>
<dbReference type="HOGENOM" id="CLU_061042_2_0_1"/>
<dbReference type="STRING" id="28377.ENSACAP00000000509"/>
<dbReference type="KEGG" id="acs:100558579"/>
<reference evidence="9" key="2">
    <citation type="submission" date="2025-08" db="UniProtKB">
        <authorList>
            <consortium name="Ensembl"/>
        </authorList>
    </citation>
    <scope>IDENTIFICATION</scope>
</reference>
<comment type="cofactor">
    <cofactor evidence="2">
        <name>Mg(2+)</name>
        <dbReference type="ChEBI" id="CHEBI:18420"/>
    </cofactor>
</comment>
<comment type="similarity">
    <text evidence="3">Belongs to the Nudix hydrolase family.</text>
</comment>
<dbReference type="GeneTree" id="ENSGT00390000002931"/>
<dbReference type="InterPro" id="IPR015797">
    <property type="entry name" value="NUDIX_hydrolase-like_dom_sf"/>
</dbReference>
<accession>H9G3W4</accession>
<dbReference type="GO" id="GO:0044716">
    <property type="term" value="F:8-oxo-GDP phosphatase activity"/>
    <property type="evidence" value="ECO:0000318"/>
    <property type="project" value="GO_Central"/>
</dbReference>
<comment type="cofactor">
    <cofactor evidence="1">
        <name>Mn(2+)</name>
        <dbReference type="ChEBI" id="CHEBI:29035"/>
    </cofactor>
</comment>
<feature type="domain" description="Nudix hydrolase" evidence="8">
    <location>
        <begin position="48"/>
        <end position="177"/>
    </location>
</feature>
<dbReference type="InterPro" id="IPR020084">
    <property type="entry name" value="NUDIX_hydrolase_CS"/>
</dbReference>
<evidence type="ECO:0000256" key="2">
    <source>
        <dbReference type="ARBA" id="ARBA00001946"/>
    </source>
</evidence>
<dbReference type="InterPro" id="IPR000086">
    <property type="entry name" value="NUDIX_hydrolase_dom"/>
</dbReference>
<dbReference type="GO" id="GO:0044715">
    <property type="term" value="F:8-oxo-dGDP phosphatase activity"/>
    <property type="evidence" value="ECO:0000318"/>
    <property type="project" value="GO_Central"/>
</dbReference>
<dbReference type="PANTHER" id="PTHR22769:SF56">
    <property type="entry name" value="8-OXO-DGDP PHOSPHATASE NUDT18"/>
    <property type="match status" value="1"/>
</dbReference>
<gene>
    <name evidence="9" type="primary">nudt18</name>
</gene>
<keyword evidence="4" id="KW-0479">Metal-binding</keyword>
<evidence type="ECO:0000256" key="3">
    <source>
        <dbReference type="ARBA" id="ARBA00005582"/>
    </source>
</evidence>
<evidence type="ECO:0000313" key="9">
    <source>
        <dbReference type="Ensembl" id="ENSACAP00000000509.3"/>
    </source>
</evidence>
<evidence type="ECO:0000256" key="4">
    <source>
        <dbReference type="ARBA" id="ARBA00022723"/>
    </source>
</evidence>
<dbReference type="InterPro" id="IPR042970">
    <property type="entry name" value="NUDT18_NUDIX"/>
</dbReference>
<evidence type="ECO:0000256" key="7">
    <source>
        <dbReference type="ARBA" id="ARBA00023211"/>
    </source>
</evidence>
<dbReference type="Proteomes" id="UP000001646">
    <property type="component" value="Unplaced"/>
</dbReference>